<evidence type="ECO:0000313" key="2">
    <source>
        <dbReference type="Proteomes" id="UP000438448"/>
    </source>
</evidence>
<dbReference type="OrthoDB" id="4562900at2"/>
<name>A0A7K0CXC2_9NOCA</name>
<proteinExistence type="predicted"/>
<dbReference type="RefSeq" id="WP_153408106.1">
    <property type="nucleotide sequence ID" value="NZ_WEGK01000002.1"/>
</dbReference>
<protein>
    <submittedName>
        <fullName evidence="1">Uncharacterized protein</fullName>
    </submittedName>
</protein>
<sequence length="66" mass="7448">MRSNPVQHKVFVHADGALAEFMCHVHVIGLTMARARELIDIHRTHLPDECTVHLESAYLLTTEDGL</sequence>
<dbReference type="AlphaFoldDB" id="A0A7K0CXC2"/>
<comment type="caution">
    <text evidence="1">The sequence shown here is derived from an EMBL/GenBank/DDBJ whole genome shotgun (WGS) entry which is preliminary data.</text>
</comment>
<dbReference type="Proteomes" id="UP000438448">
    <property type="component" value="Unassembled WGS sequence"/>
</dbReference>
<dbReference type="EMBL" id="WEGK01000002">
    <property type="protein sequence ID" value="MQY18073.1"/>
    <property type="molecule type" value="Genomic_DNA"/>
</dbReference>
<reference evidence="1 2" key="1">
    <citation type="submission" date="2019-10" db="EMBL/GenBank/DDBJ databases">
        <title>Nocardia macrotermitis sp. nov. and Nocardia aurantia sp. nov., isolated from the gut of fungus growing-termite Macrotermes natalensis.</title>
        <authorList>
            <person name="Benndorf R."/>
            <person name="Schwitalla J."/>
            <person name="Martin K."/>
            <person name="De Beer W."/>
            <person name="Kaster A.-K."/>
            <person name="Vollmers J."/>
            <person name="Poulsen M."/>
            <person name="Beemelmanns C."/>
        </authorList>
    </citation>
    <scope>NUCLEOTIDE SEQUENCE [LARGE SCALE GENOMIC DNA]</scope>
    <source>
        <strain evidence="1 2">RB20</strain>
    </source>
</reference>
<gene>
    <name evidence="1" type="ORF">NRB20_11420</name>
</gene>
<accession>A0A7K0CXC2</accession>
<organism evidence="1 2">
    <name type="scientific">Nocardia macrotermitis</name>
    <dbReference type="NCBI Taxonomy" id="2585198"/>
    <lineage>
        <taxon>Bacteria</taxon>
        <taxon>Bacillati</taxon>
        <taxon>Actinomycetota</taxon>
        <taxon>Actinomycetes</taxon>
        <taxon>Mycobacteriales</taxon>
        <taxon>Nocardiaceae</taxon>
        <taxon>Nocardia</taxon>
    </lineage>
</organism>
<evidence type="ECO:0000313" key="1">
    <source>
        <dbReference type="EMBL" id="MQY18073.1"/>
    </source>
</evidence>
<keyword evidence="2" id="KW-1185">Reference proteome</keyword>